<dbReference type="InterPro" id="IPR050570">
    <property type="entry name" value="Cell_wall_metabolism_enzyme"/>
</dbReference>
<dbReference type="Proteomes" id="UP001595478">
    <property type="component" value="Unassembled WGS sequence"/>
</dbReference>
<dbReference type="RefSeq" id="WP_376921420.1">
    <property type="nucleotide sequence ID" value="NZ_JBHRSW010000049.1"/>
</dbReference>
<evidence type="ECO:0000259" key="2">
    <source>
        <dbReference type="PROSITE" id="PS51782"/>
    </source>
</evidence>
<dbReference type="CDD" id="cd00118">
    <property type="entry name" value="LysM"/>
    <property type="match status" value="1"/>
</dbReference>
<accession>A0ABV7FV56</accession>
<organism evidence="3 4">
    <name type="scientific">Agaribacter flavus</name>
    <dbReference type="NCBI Taxonomy" id="1902781"/>
    <lineage>
        <taxon>Bacteria</taxon>
        <taxon>Pseudomonadati</taxon>
        <taxon>Pseudomonadota</taxon>
        <taxon>Gammaproteobacteria</taxon>
        <taxon>Alteromonadales</taxon>
        <taxon>Alteromonadaceae</taxon>
        <taxon>Agaribacter</taxon>
    </lineage>
</organism>
<dbReference type="EMBL" id="JBHRSW010000049">
    <property type="protein sequence ID" value="MFC3123301.1"/>
    <property type="molecule type" value="Genomic_DNA"/>
</dbReference>
<feature type="domain" description="LysM" evidence="2">
    <location>
        <begin position="1"/>
        <end position="44"/>
    </location>
</feature>
<sequence length="220" mass="24419">MYTVKPGDTLFSIAFYSGNAYRDLAKWNNIAPPYSIYPNQLIRLRSSNKKVKIKEKLHSISADNQELVDVPAPQAYRGREEKHRKIQFDRSGSSTKSYKDEKWTWPAIGTNKVATVGIEGSNRGIDIKGKAGSSILAAASGKVVYAGNALKGYGNLIVIKHDDEYLSAYAHNDKILVTEQSFVKQGEKIATMGSTGSSETMLHFEIRKMGRSIDPLNYLP</sequence>
<dbReference type="PROSITE" id="PS51782">
    <property type="entry name" value="LYSM"/>
    <property type="match status" value="1"/>
</dbReference>
<dbReference type="Pfam" id="PF01551">
    <property type="entry name" value="Peptidase_M23"/>
    <property type="match status" value="1"/>
</dbReference>
<dbReference type="PANTHER" id="PTHR21666">
    <property type="entry name" value="PEPTIDASE-RELATED"/>
    <property type="match status" value="1"/>
</dbReference>
<evidence type="ECO:0000313" key="3">
    <source>
        <dbReference type="EMBL" id="MFC3123301.1"/>
    </source>
</evidence>
<dbReference type="CDD" id="cd12797">
    <property type="entry name" value="M23_peptidase"/>
    <property type="match status" value="1"/>
</dbReference>
<evidence type="ECO:0000313" key="4">
    <source>
        <dbReference type="Proteomes" id="UP001595478"/>
    </source>
</evidence>
<proteinExistence type="inferred from homology"/>
<reference evidence="4" key="1">
    <citation type="journal article" date="2019" name="Int. J. Syst. Evol. Microbiol.">
        <title>The Global Catalogue of Microorganisms (GCM) 10K type strain sequencing project: providing services to taxonomists for standard genome sequencing and annotation.</title>
        <authorList>
            <consortium name="The Broad Institute Genomics Platform"/>
            <consortium name="The Broad Institute Genome Sequencing Center for Infectious Disease"/>
            <person name="Wu L."/>
            <person name="Ma J."/>
        </authorList>
    </citation>
    <scope>NUCLEOTIDE SEQUENCE [LARGE SCALE GENOMIC DNA]</scope>
    <source>
        <strain evidence="4">KCTC 52473</strain>
    </source>
</reference>
<dbReference type="Gene3D" id="3.10.350.10">
    <property type="entry name" value="LysM domain"/>
    <property type="match status" value="1"/>
</dbReference>
<name>A0ABV7FV56_9ALTE</name>
<dbReference type="Gene3D" id="2.70.70.10">
    <property type="entry name" value="Glucose Permease (Domain IIA)"/>
    <property type="match status" value="1"/>
</dbReference>
<gene>
    <name evidence="3" type="ORF">ACFOHL_16890</name>
</gene>
<dbReference type="InterPro" id="IPR036779">
    <property type="entry name" value="LysM_dom_sf"/>
</dbReference>
<comment type="similarity">
    <text evidence="1">Belongs to the E.coli NlpD/Haemophilus LppB family.</text>
</comment>
<evidence type="ECO:0000256" key="1">
    <source>
        <dbReference type="ARBA" id="ARBA00038420"/>
    </source>
</evidence>
<keyword evidence="4" id="KW-1185">Reference proteome</keyword>
<dbReference type="SUPFAM" id="SSF51261">
    <property type="entry name" value="Duplicated hybrid motif"/>
    <property type="match status" value="1"/>
</dbReference>
<protein>
    <submittedName>
        <fullName evidence="3">Peptidoglycan DD-metalloendopeptidase family protein</fullName>
    </submittedName>
</protein>
<dbReference type="SMART" id="SM00257">
    <property type="entry name" value="LysM"/>
    <property type="match status" value="1"/>
</dbReference>
<comment type="caution">
    <text evidence="3">The sequence shown here is derived from an EMBL/GenBank/DDBJ whole genome shotgun (WGS) entry which is preliminary data.</text>
</comment>
<dbReference type="PANTHER" id="PTHR21666:SF263">
    <property type="entry name" value="MUREIN HYDROLASE ACTIVATOR NLPD"/>
    <property type="match status" value="1"/>
</dbReference>
<dbReference type="Pfam" id="PF01476">
    <property type="entry name" value="LysM"/>
    <property type="match status" value="1"/>
</dbReference>
<dbReference type="InterPro" id="IPR011055">
    <property type="entry name" value="Dup_hybrid_motif"/>
</dbReference>
<dbReference type="InterPro" id="IPR016047">
    <property type="entry name" value="M23ase_b-sheet_dom"/>
</dbReference>
<dbReference type="InterPro" id="IPR018392">
    <property type="entry name" value="LysM"/>
</dbReference>